<feature type="compositionally biased region" description="Basic and acidic residues" evidence="1">
    <location>
        <begin position="305"/>
        <end position="316"/>
    </location>
</feature>
<reference evidence="2" key="2">
    <citation type="submission" date="2021-08" db="EMBL/GenBank/DDBJ databases">
        <authorList>
            <person name="Gostincar C."/>
            <person name="Sun X."/>
            <person name="Song Z."/>
            <person name="Gunde-Cimerman N."/>
        </authorList>
    </citation>
    <scope>NUCLEOTIDE SEQUENCE</scope>
    <source>
        <strain evidence="2">EXF-9911</strain>
    </source>
</reference>
<comment type="caution">
    <text evidence="2">The sequence shown here is derived from an EMBL/GenBank/DDBJ whole genome shotgun (WGS) entry which is preliminary data.</text>
</comment>
<organism evidence="2 3">
    <name type="scientific">Aureobasidium melanogenum</name>
    <name type="common">Aureobasidium pullulans var. melanogenum</name>
    <dbReference type="NCBI Taxonomy" id="46634"/>
    <lineage>
        <taxon>Eukaryota</taxon>
        <taxon>Fungi</taxon>
        <taxon>Dikarya</taxon>
        <taxon>Ascomycota</taxon>
        <taxon>Pezizomycotina</taxon>
        <taxon>Dothideomycetes</taxon>
        <taxon>Dothideomycetidae</taxon>
        <taxon>Dothideales</taxon>
        <taxon>Saccotheciaceae</taxon>
        <taxon>Aureobasidium</taxon>
    </lineage>
</organism>
<evidence type="ECO:0000313" key="2">
    <source>
        <dbReference type="EMBL" id="KAG9676315.1"/>
    </source>
</evidence>
<feature type="compositionally biased region" description="Low complexity" evidence="1">
    <location>
        <begin position="64"/>
        <end position="82"/>
    </location>
</feature>
<evidence type="ECO:0000256" key="1">
    <source>
        <dbReference type="SAM" id="MobiDB-lite"/>
    </source>
</evidence>
<feature type="non-terminal residue" evidence="2">
    <location>
        <position position="376"/>
    </location>
</feature>
<feature type="compositionally biased region" description="Low complexity" evidence="1">
    <location>
        <begin position="265"/>
        <end position="289"/>
    </location>
</feature>
<feature type="compositionally biased region" description="Acidic residues" evidence="1">
    <location>
        <begin position="292"/>
        <end position="304"/>
    </location>
</feature>
<feature type="compositionally biased region" description="Polar residues" evidence="1">
    <location>
        <begin position="205"/>
        <end position="215"/>
    </location>
</feature>
<evidence type="ECO:0008006" key="4">
    <source>
        <dbReference type="Google" id="ProtNLM"/>
    </source>
</evidence>
<protein>
    <recommendedName>
        <fullName evidence="4">Basic proline-rich protein</fullName>
    </recommendedName>
</protein>
<dbReference type="AlphaFoldDB" id="A0A9P8E458"/>
<proteinExistence type="predicted"/>
<gene>
    <name evidence="2" type="ORF">KCU76_g16005</name>
</gene>
<reference evidence="2" key="1">
    <citation type="journal article" date="2021" name="J Fungi (Basel)">
        <title>Virulence traits and population genomics of the black yeast Aureobasidium melanogenum.</title>
        <authorList>
            <person name="Cernosa A."/>
            <person name="Sun X."/>
            <person name="Gostincar C."/>
            <person name="Fang C."/>
            <person name="Gunde-Cimerman N."/>
            <person name="Song Z."/>
        </authorList>
    </citation>
    <scope>NUCLEOTIDE SEQUENCE</scope>
    <source>
        <strain evidence="2">EXF-9911</strain>
    </source>
</reference>
<accession>A0A9P8E458</accession>
<dbReference type="Proteomes" id="UP000779574">
    <property type="component" value="Unassembled WGS sequence"/>
</dbReference>
<feature type="compositionally biased region" description="Low complexity" evidence="1">
    <location>
        <begin position="225"/>
        <end position="253"/>
    </location>
</feature>
<dbReference type="OrthoDB" id="5400063at2759"/>
<sequence length="376" mass="40896">MEQVELGTRDGGQLKSVDTMDNKSAQPRPDAPRRTTHPAAVLKKPSVPAALTSDSPSYPRPTINNPSSANSSSSPASYSSNSLPLRPRNQVPYTRPHLRSRSHASALAPPMAPRAHSLPSVHSAGHQYPSSPSASPLLRPSSPMSSLSPRQPYSPKMRPSSPFRPRSPLPLDESTYIQQPSSYDGAFQSISEDAELNITPRSHLDNPSYTTPTFGRSQSLRRQRPSSPLHSLTPSAATSRSASATSSPSVTTRFNENFPPLHHYSSNSSFSSISTTPSSARSRSPSISSLETIEDNPDLEWEAIEADRAAKQRAAEEAEEQGDDNEPRRRGSLDLPGHRSVGFGFGRRGGDANRKRWSICGGERTVDLDLETIWED</sequence>
<feature type="region of interest" description="Disordered" evidence="1">
    <location>
        <begin position="1"/>
        <end position="347"/>
    </location>
</feature>
<dbReference type="EMBL" id="JAHFXF010001102">
    <property type="protein sequence ID" value="KAG9676315.1"/>
    <property type="molecule type" value="Genomic_DNA"/>
</dbReference>
<feature type="compositionally biased region" description="Low complexity" evidence="1">
    <location>
        <begin position="129"/>
        <end position="170"/>
    </location>
</feature>
<evidence type="ECO:0000313" key="3">
    <source>
        <dbReference type="Proteomes" id="UP000779574"/>
    </source>
</evidence>
<name>A0A9P8E458_AURME</name>